<feature type="transmembrane region" description="Helical" evidence="5">
    <location>
        <begin position="21"/>
        <end position="39"/>
    </location>
</feature>
<keyword evidence="5" id="KW-0256">Endoplasmic reticulum</keyword>
<dbReference type="Proteomes" id="UP001642720">
    <property type="component" value="Unassembled WGS sequence"/>
</dbReference>
<comment type="caution">
    <text evidence="5">Lacks conserved residue(s) required for the propagation of feature annotation.</text>
</comment>
<name>A0ABY2HDX8_9HYPO</name>
<keyword evidence="2 5" id="KW-0812">Transmembrane</keyword>
<keyword evidence="3 5" id="KW-1133">Transmembrane helix</keyword>
<accession>A0ABY2HDX8</accession>
<keyword evidence="8" id="KW-1185">Reference proteome</keyword>
<dbReference type="InterPro" id="IPR001104">
    <property type="entry name" value="3-oxo-5_a-steroid_4-DH_C"/>
</dbReference>
<evidence type="ECO:0000256" key="1">
    <source>
        <dbReference type="ARBA" id="ARBA00004127"/>
    </source>
</evidence>
<dbReference type="GeneID" id="300573920"/>
<dbReference type="InterPro" id="IPR039698">
    <property type="entry name" value="Dfg10/SRD5A3"/>
</dbReference>
<dbReference type="EC" id="1.3.1.94" evidence="5"/>
<dbReference type="Pfam" id="PF02544">
    <property type="entry name" value="Steroid_dh"/>
    <property type="match status" value="1"/>
</dbReference>
<comment type="pathway">
    <text evidence="5">Protein modification; protein glycosylation.</text>
</comment>
<comment type="function">
    <text evidence="5">Plays a key role in early steps of protein N-linked glycosylation by being involved in the conversion of polyprenol into dolichol. Acts as a polyprenal reductase that mediates the reduction of polyprenal into dolichal in a NADP-dependent mechanism. Dolichols are required for the synthesis of dolichol-linked monosaccharides and the oligosaccharide precursor used for N-glycosylation.</text>
</comment>
<feature type="transmembrane region" description="Helical" evidence="5">
    <location>
        <begin position="91"/>
        <end position="111"/>
    </location>
</feature>
<comment type="similarity">
    <text evidence="5">Belongs to the steroid 5-alpha reductase family. Polyprenal reductase subfamily.</text>
</comment>
<dbReference type="RefSeq" id="XP_073561918.1">
    <property type="nucleotide sequence ID" value="XM_073699470.1"/>
</dbReference>
<keyword evidence="4 5" id="KW-0472">Membrane</keyword>
<comment type="caution">
    <text evidence="7">The sequence shown here is derived from an EMBL/GenBank/DDBJ whole genome shotgun (WGS) entry which is preliminary data.</text>
</comment>
<sequence>MESISNLLATLNMSDLTPAEWCQIFFVANGGFILMLQALPDDMRRALMDYGARRATSRQASAKKSGEGKAEAPKEGFFDVLTSYGQVPHSWFIHFYITSVSWSIFWGWQFVSKGSVMRALAEKQHQAAGNDPSSEVGLTATLVAWLLMSSQGARRLFECLFVTKPGSSPMWFVHWVLGLAYYTTLGISVWIQGSGAILRSWESPQPIHFTPQIIIGAAVFGFAGAQQNECHRYLAGLKKYTLPSEGWFKYFICPHYTFECLLYLSLAVVAAPTGCWVNRSILCSLTFVLANVGSTAYGTKIWYAGKFGADKVEGKWIMIPFVF</sequence>
<keyword evidence="5" id="KW-0560">Oxidoreductase</keyword>
<evidence type="ECO:0000256" key="4">
    <source>
        <dbReference type="ARBA" id="ARBA00023136"/>
    </source>
</evidence>
<evidence type="ECO:0000256" key="2">
    <source>
        <dbReference type="ARBA" id="ARBA00022692"/>
    </source>
</evidence>
<comment type="subcellular location">
    <subcellularLocation>
        <location evidence="1">Endomembrane system</location>
        <topology evidence="1">Multi-pass membrane protein</topology>
    </subcellularLocation>
    <subcellularLocation>
        <location evidence="5">Endoplasmic reticulum membrane</location>
    </subcellularLocation>
</comment>
<dbReference type="EMBL" id="PPTA01000002">
    <property type="protein sequence ID" value="TFB05717.1"/>
    <property type="molecule type" value="Genomic_DNA"/>
</dbReference>
<evidence type="ECO:0000313" key="7">
    <source>
        <dbReference type="EMBL" id="TFB05717.1"/>
    </source>
</evidence>
<feature type="transmembrane region" description="Helical" evidence="5">
    <location>
        <begin position="171"/>
        <end position="191"/>
    </location>
</feature>
<evidence type="ECO:0000256" key="3">
    <source>
        <dbReference type="ARBA" id="ARBA00022989"/>
    </source>
</evidence>
<dbReference type="PANTHER" id="PTHR14624">
    <property type="entry name" value="DFG10 PROTEIN"/>
    <property type="match status" value="1"/>
</dbReference>
<comment type="catalytic activity">
    <reaction evidence="5">
        <text>a di-trans,poly-cis-dolichal + NADP(+) = a di-trans,poly-cis-polyprenal + NADPH + H(+)</text>
        <dbReference type="Rhea" id="RHEA:80727"/>
        <dbReference type="Rhea" id="RHEA-COMP:19536"/>
        <dbReference type="Rhea" id="RHEA-COMP:19537"/>
        <dbReference type="ChEBI" id="CHEBI:15378"/>
        <dbReference type="ChEBI" id="CHEBI:57783"/>
        <dbReference type="ChEBI" id="CHEBI:58349"/>
        <dbReference type="ChEBI" id="CHEBI:231623"/>
        <dbReference type="ChEBI" id="CHEBI:231637"/>
        <dbReference type="EC" id="1.3.1.94"/>
    </reaction>
    <physiologicalReaction direction="right-to-left" evidence="5">
        <dbReference type="Rhea" id="RHEA:80729"/>
    </physiologicalReaction>
</comment>
<evidence type="ECO:0000256" key="5">
    <source>
        <dbReference type="RuleBase" id="RU367081"/>
    </source>
</evidence>
<dbReference type="PANTHER" id="PTHR14624:SF0">
    <property type="entry name" value="POLYPRENOL REDUCTASE"/>
    <property type="match status" value="1"/>
</dbReference>
<organism evidence="7 8">
    <name type="scientific">Trichoderma ghanense</name>
    <dbReference type="NCBI Taxonomy" id="65468"/>
    <lineage>
        <taxon>Eukaryota</taxon>
        <taxon>Fungi</taxon>
        <taxon>Dikarya</taxon>
        <taxon>Ascomycota</taxon>
        <taxon>Pezizomycotina</taxon>
        <taxon>Sordariomycetes</taxon>
        <taxon>Hypocreomycetidae</taxon>
        <taxon>Hypocreales</taxon>
        <taxon>Hypocreaceae</taxon>
        <taxon>Trichoderma</taxon>
    </lineage>
</organism>
<keyword evidence="5" id="KW-0521">NADP</keyword>
<evidence type="ECO:0000259" key="6">
    <source>
        <dbReference type="Pfam" id="PF02544"/>
    </source>
</evidence>
<evidence type="ECO:0000313" key="8">
    <source>
        <dbReference type="Proteomes" id="UP001642720"/>
    </source>
</evidence>
<protein>
    <recommendedName>
        <fullName evidence="5">Polyprenal reductase</fullName>
        <ecNumber evidence="5">1.3.1.94</ecNumber>
    </recommendedName>
</protein>
<proteinExistence type="inferred from homology"/>
<reference evidence="7 8" key="1">
    <citation type="submission" date="2018-01" db="EMBL/GenBank/DDBJ databases">
        <title>Genome characterization of the sugarcane-associated fungus Trichoderma ghanense CCMA-1212 and their application in lignocelulose bioconversion.</title>
        <authorList>
            <person name="Steindorff A.S."/>
            <person name="Mendes T.D."/>
            <person name="Vilela E.S.D."/>
            <person name="Rodrigues D.S."/>
            <person name="Formighieri E.F."/>
            <person name="Melo I.S."/>
            <person name="Favaro L.C.L."/>
        </authorList>
    </citation>
    <scope>NUCLEOTIDE SEQUENCE [LARGE SCALE GENOMIC DNA]</scope>
    <source>
        <strain evidence="7 8">CCMA-1212</strain>
    </source>
</reference>
<dbReference type="PROSITE" id="PS50244">
    <property type="entry name" value="S5A_REDUCTASE"/>
    <property type="match status" value="1"/>
</dbReference>
<feature type="domain" description="3-oxo-5-alpha-steroid 4-dehydrogenase C-terminal" evidence="6">
    <location>
        <begin position="204"/>
        <end position="323"/>
    </location>
</feature>
<gene>
    <name evidence="7" type="ORF">CCMA1212_002068</name>
</gene>